<sequence>MKKVLLGLILLNNLCFAHWLVMEKKDEFGDNTGIVEYIFGGTSSINNLNYLSIDREGKLKVTLYRPKFITRKEVEIKFKIDNNNPYTLMAKNLDPSFELLGMYEIDDEDITKKIIEDFKKGNTAKVVIVDDNNNSNLITIPLKNFSNTYNKLINSK</sequence>
<accession>H1PYR4</accession>
<feature type="signal peptide" evidence="1">
    <location>
        <begin position="1"/>
        <end position="17"/>
    </location>
</feature>
<evidence type="ECO:0000313" key="3">
    <source>
        <dbReference type="Proteomes" id="UP000003233"/>
    </source>
</evidence>
<evidence type="ECO:0000256" key="1">
    <source>
        <dbReference type="SAM" id="SignalP"/>
    </source>
</evidence>
<organism evidence="2 3">
    <name type="scientific">Fusobacterium ulcerans 12-1B</name>
    <dbReference type="NCBI Taxonomy" id="457404"/>
    <lineage>
        <taxon>Bacteria</taxon>
        <taxon>Fusobacteriati</taxon>
        <taxon>Fusobacteriota</taxon>
        <taxon>Fusobacteriia</taxon>
        <taxon>Fusobacteriales</taxon>
        <taxon>Fusobacteriaceae</taxon>
        <taxon>Fusobacterium</taxon>
    </lineage>
</organism>
<dbReference type="HOGENOM" id="CLU_1684022_0_0_0"/>
<reference evidence="2 3" key="1">
    <citation type="submission" date="2012-07" db="EMBL/GenBank/DDBJ databases">
        <title>The Genome Sequence of Fusobacterium ulcerans 12_1B.</title>
        <authorList>
            <consortium name="The Broad Institute Genome Sequencing Platform"/>
            <person name="Earl A."/>
            <person name="Ward D."/>
            <person name="Feldgarden M."/>
            <person name="Gevers D."/>
            <person name="Strauss J."/>
            <person name="Ambrose C.E."/>
            <person name="Allen-Vercoe E."/>
            <person name="Walker B."/>
            <person name="Young S.K."/>
            <person name="Zeng Q."/>
            <person name="Gargeya S."/>
            <person name="Fitzgerald M."/>
            <person name="Haas B."/>
            <person name="Abouelleil A."/>
            <person name="Alvarado L."/>
            <person name="Arachchi H.M."/>
            <person name="Berlin A.M."/>
            <person name="Chapman S.B."/>
            <person name="Goldberg J."/>
            <person name="Griggs A."/>
            <person name="Gujja S."/>
            <person name="Hansen M."/>
            <person name="Howarth C."/>
            <person name="Imamovic A."/>
            <person name="Larimer J."/>
            <person name="McCowen C."/>
            <person name="Montmayeur A."/>
            <person name="Murphy C."/>
            <person name="Neiman D."/>
            <person name="Pearson M."/>
            <person name="Priest M."/>
            <person name="Roberts A."/>
            <person name="Saif S."/>
            <person name="Shea T."/>
            <person name="Sisk P."/>
            <person name="Sykes S."/>
            <person name="Wortman J."/>
            <person name="Nusbaum C."/>
            <person name="Birren B."/>
        </authorList>
    </citation>
    <scope>NUCLEOTIDE SEQUENCE [LARGE SCALE GENOMIC DNA]</scope>
    <source>
        <strain evidence="2 3">12_1B</strain>
    </source>
</reference>
<dbReference type="RefSeq" id="WP_008699536.1">
    <property type="nucleotide sequence ID" value="NZ_KE161012.1"/>
</dbReference>
<dbReference type="Gene3D" id="2.60.40.1880">
    <property type="entry name" value="Invasion associated locus B (IalB) protein"/>
    <property type="match status" value="1"/>
</dbReference>
<dbReference type="EMBL" id="AGWJ02000035">
    <property type="protein sequence ID" value="EHO77253.1"/>
    <property type="molecule type" value="Genomic_DNA"/>
</dbReference>
<keyword evidence="1" id="KW-0732">Signal</keyword>
<dbReference type="BioCyc" id="FSP457404-HMP:GTSQ-3612-MONOMER"/>
<keyword evidence="3" id="KW-1185">Reference proteome</keyword>
<protein>
    <submittedName>
        <fullName evidence="2">Uncharacterized protein</fullName>
    </submittedName>
</protein>
<evidence type="ECO:0000313" key="2">
    <source>
        <dbReference type="EMBL" id="EHO77253.1"/>
    </source>
</evidence>
<name>H1PYR4_9FUSO</name>
<dbReference type="Proteomes" id="UP000003233">
    <property type="component" value="Unassembled WGS sequence"/>
</dbReference>
<gene>
    <name evidence="2" type="ORF">HMPREF0402_03557</name>
</gene>
<comment type="caution">
    <text evidence="2">The sequence shown here is derived from an EMBL/GenBank/DDBJ whole genome shotgun (WGS) entry which is preliminary data.</text>
</comment>
<dbReference type="AlphaFoldDB" id="H1PYR4"/>
<feature type="chain" id="PRO_5003553563" evidence="1">
    <location>
        <begin position="18"/>
        <end position="156"/>
    </location>
</feature>
<dbReference type="InterPro" id="IPR038696">
    <property type="entry name" value="IalB_sf"/>
</dbReference>
<dbReference type="PATRIC" id="fig|457404.5.peg.3470"/>
<proteinExistence type="predicted"/>